<dbReference type="InterPro" id="IPR001638">
    <property type="entry name" value="Solute-binding_3/MltF_N"/>
</dbReference>
<keyword evidence="2 3" id="KW-0732">Signal</keyword>
<dbReference type="Gene3D" id="3.40.190.10">
    <property type="entry name" value="Periplasmic binding protein-like II"/>
    <property type="match status" value="2"/>
</dbReference>
<dbReference type="OrthoDB" id="7354650at2"/>
<evidence type="ECO:0000313" key="5">
    <source>
        <dbReference type="EMBL" id="TFH89806.1"/>
    </source>
</evidence>
<feature type="chain" id="PRO_5021245560" evidence="3">
    <location>
        <begin position="21"/>
        <end position="260"/>
    </location>
</feature>
<evidence type="ECO:0000313" key="6">
    <source>
        <dbReference type="Proteomes" id="UP000297753"/>
    </source>
</evidence>
<proteinExistence type="inferred from homology"/>
<dbReference type="AlphaFoldDB" id="A0A4Y8WAY2"/>
<comment type="caution">
    <text evidence="5">The sequence shown here is derived from an EMBL/GenBank/DDBJ whole genome shotgun (WGS) entry which is preliminary data.</text>
</comment>
<dbReference type="PANTHER" id="PTHR35936:SF25">
    <property type="entry name" value="ABC TRANSPORTER SUBSTRATE-BINDING PROTEIN"/>
    <property type="match status" value="1"/>
</dbReference>
<dbReference type="EMBL" id="SATR01000044">
    <property type="protein sequence ID" value="TFH89806.1"/>
    <property type="molecule type" value="Genomic_DNA"/>
</dbReference>
<dbReference type="Pfam" id="PF00497">
    <property type="entry name" value="SBP_bac_3"/>
    <property type="match status" value="1"/>
</dbReference>
<comment type="similarity">
    <text evidence="1">Belongs to the bacterial solute-binding protein 3 family.</text>
</comment>
<dbReference type="SMART" id="SM00062">
    <property type="entry name" value="PBPb"/>
    <property type="match status" value="1"/>
</dbReference>
<feature type="signal peptide" evidence="3">
    <location>
        <begin position="1"/>
        <end position="20"/>
    </location>
</feature>
<dbReference type="SUPFAM" id="SSF53850">
    <property type="entry name" value="Periplasmic binding protein-like II"/>
    <property type="match status" value="1"/>
</dbReference>
<evidence type="ECO:0000256" key="2">
    <source>
        <dbReference type="ARBA" id="ARBA00022729"/>
    </source>
</evidence>
<evidence type="ECO:0000259" key="4">
    <source>
        <dbReference type="SMART" id="SM00062"/>
    </source>
</evidence>
<evidence type="ECO:0000256" key="1">
    <source>
        <dbReference type="ARBA" id="ARBA00010333"/>
    </source>
</evidence>
<evidence type="ECO:0000256" key="3">
    <source>
        <dbReference type="SAM" id="SignalP"/>
    </source>
</evidence>
<accession>A0A4Y8WAY2</accession>
<name>A0A4Y8WAY2_9VIBR</name>
<protein>
    <submittedName>
        <fullName evidence="5">Amino acid ABC transporter substrate-binding protein</fullName>
    </submittedName>
</protein>
<dbReference type="PANTHER" id="PTHR35936">
    <property type="entry name" value="MEMBRANE-BOUND LYTIC MUREIN TRANSGLYCOSYLASE F"/>
    <property type="match status" value="1"/>
</dbReference>
<organism evidence="5 6">
    <name type="scientific">Vibrio ouci</name>
    <dbReference type="NCBI Taxonomy" id="2499078"/>
    <lineage>
        <taxon>Bacteria</taxon>
        <taxon>Pseudomonadati</taxon>
        <taxon>Pseudomonadota</taxon>
        <taxon>Gammaproteobacteria</taxon>
        <taxon>Vibrionales</taxon>
        <taxon>Vibrionaceae</taxon>
        <taxon>Vibrio</taxon>
    </lineage>
</organism>
<sequence length="260" mass="29687">MTRRCTLFTLVCLFSFNAWSMPPIQLVTLDYPPYIVTEEGEVSGVAIELVEAVFEELEVPISIEVLPWARALSNVQFGRADAIFTAFKNPTREQFADYSNQVLFTQNISLVVKTQSNIKSDTFLTSNLSDVSICVVNRVSYGKQMDTLLAERHFRMVFRRNNTADCAHLVRTGRADVWVNNDFGARSILASEQLEDVLEILSPPIEATSSYIAFSKLRERDSLRDRFDQVLRDMKGDGRYEAIIDNYFNRLRMMAPKEKG</sequence>
<reference evidence="5 6" key="1">
    <citation type="submission" date="2019-01" db="EMBL/GenBank/DDBJ databases">
        <title>Vibrio BEI176 sp. nov, a marine bacterium isolated from China: eastern marignal seas.</title>
        <authorList>
            <person name="Li B."/>
        </authorList>
    </citation>
    <scope>NUCLEOTIDE SEQUENCE [LARGE SCALE GENOMIC DNA]</scope>
    <source>
        <strain evidence="5 6">BEI176</strain>
    </source>
</reference>
<gene>
    <name evidence="5" type="ORF">ELS82_20285</name>
</gene>
<dbReference type="Proteomes" id="UP000297753">
    <property type="component" value="Unassembled WGS sequence"/>
</dbReference>
<keyword evidence="6" id="KW-1185">Reference proteome</keyword>
<feature type="domain" description="Solute-binding protein family 3/N-terminal" evidence="4">
    <location>
        <begin position="23"/>
        <end position="251"/>
    </location>
</feature>